<dbReference type="CDD" id="cd19531">
    <property type="entry name" value="LCL_NRPS-like"/>
    <property type="match status" value="1"/>
</dbReference>
<dbReference type="NCBIfam" id="TIGR01733">
    <property type="entry name" value="AA-adenyl-dom"/>
    <property type="match status" value="1"/>
</dbReference>
<dbReference type="InterPro" id="IPR020845">
    <property type="entry name" value="AMP-binding_CS"/>
</dbReference>
<sequence length="1374" mass="150664">MGATVEGLQALLTCVQQQGGRVEVVDGNLRLKAPKGALSADLLAELKQHKADLLAYLQAGVRDKTGSPELLVAPLSAAQRQLWVLDQLAPGNPVYNNPLAFRLKGPLDRAALARAVRHVVQRHTILRSVFQLAPSGEPQQQVQACPAELLTVVDGATLAVAHREQEAQRLAEQDALTGFDLAQGPVFRSSLYCFAADDHVWLLNVHHIAADGWSMGILLDELMLSYAAFRQDQLPSLPALPIQYADHARQQNQMLQGETLQALLHYWTDLLHDAPAILPLPTDHPRPPVQRFRGGSLKLDADPALLPALQQLARQANTTLFTVMMAAFSVLLWRYSAQTDLCIGTPFASRDKQELEPLIGHFINPLVMRSRIEPERSFMYLLEQMRAQVLAAYAHQELPFDRLVEALKPERHTSYAPLVQVMLAMQNMPGSAAEMTELQFTPIRAGTASAKFDLSLEVMTSANGLRVHWEYDSDLFEAATIARMGQHFFNVLQAVVQTPQRPLAYLQVLSEAEQHRQLHEWNATQQPLSGAADLVSRFEAVARQYPAQLAVSSAHGTLDYATLDHQANRLAHALRARGIKAGQWVGLCLERSPDLLIGILGVLKAGAAYLPMDPSLPLERLELLRDDAQPALVLQEEQGPALGGTLLPELLATTPCEHALGDPVQPEQPAYVIYTSGSTGRPKGVVVPHRAVVNLLDHWLRRIGSPPGLAGSLWSSIGFDVSVHEIMLPLMSGGCLHLVPEAVRTDPALLLDWMRLQRIQQAYLPPAFVRWIMDAPEVRLQGLALTQLLVGVEPLSEVGLYRMQQALPGLQILNGYGPTETTVYSCAYHPVQALDRRCPIGRPLDNTQVYLLDAWQNPVPVGVAGEIHIAGRGLALGYLGDEAQTAAVFVKDPFAGEAGARMYRTGDYARYLPDGHIEFLGRQDNQVKVRGYRIELGEVEAALRADPLVREAVVLTEQDAAGEVQLLAAIVAQGEAGSHSPVEWRSRLAQRVPAHMVPSLIATVAELPMSSNGKLDRAKVLALIKASASKQVNLASPRDHVEFGLYEIWRSLLLQPHIGIRDNFFDVGGTSVSAIKLSHAIEARFGKSLPLRDILLHPTIEAQGGRLRAAETAVAASSLITFRTGAAGPKLVCIHPAGGTAFCYLSLAKALPESYGVYGIQSPGVEVGGAFLPTVEAMADTYLEMLGGLTDQPLILTGLSYGGLIAYQMACQLAQTGKRDVTVLLLDTQGLAQAEDRAAVETVSLDVFRSKLVKFNGMYPGIDDQQIEQYFRIYNHHLLTMRDYVAPACPVRVVLVQAMGGKSRPELHEVRQYWLERVAAHDWRVKLVHGDHWDMLESAEVRRVTVVLLQEWSRLAQGGVSQPRQLQQHTSEVN</sequence>
<organism evidence="4 5">
    <name type="scientific">Leeia aquatica</name>
    <dbReference type="NCBI Taxonomy" id="2725557"/>
    <lineage>
        <taxon>Bacteria</taxon>
        <taxon>Pseudomonadati</taxon>
        <taxon>Pseudomonadota</taxon>
        <taxon>Betaproteobacteria</taxon>
        <taxon>Neisseriales</taxon>
        <taxon>Leeiaceae</taxon>
        <taxon>Leeia</taxon>
    </lineage>
</organism>
<reference evidence="4 5" key="1">
    <citation type="submission" date="2020-04" db="EMBL/GenBank/DDBJ databases">
        <title>Draft genome of Leeia sp. IMCC25680.</title>
        <authorList>
            <person name="Song J."/>
            <person name="Cho J.-C."/>
        </authorList>
    </citation>
    <scope>NUCLEOTIDE SEQUENCE [LARGE SCALE GENOMIC DNA]</scope>
    <source>
        <strain evidence="4 5">IMCC25680</strain>
    </source>
</reference>
<dbReference type="Gene3D" id="3.40.50.1820">
    <property type="entry name" value="alpha/beta hydrolase"/>
    <property type="match status" value="1"/>
</dbReference>
<protein>
    <submittedName>
        <fullName evidence="4">Amino acid adenylation domain-containing protein</fullName>
    </submittedName>
</protein>
<dbReference type="SUPFAM" id="SSF52777">
    <property type="entry name" value="CoA-dependent acyltransferases"/>
    <property type="match status" value="2"/>
</dbReference>
<dbReference type="FunFam" id="3.40.50.980:FF:000001">
    <property type="entry name" value="Non-ribosomal peptide synthetase"/>
    <property type="match status" value="1"/>
</dbReference>
<dbReference type="PANTHER" id="PTHR45527">
    <property type="entry name" value="NONRIBOSOMAL PEPTIDE SYNTHETASE"/>
    <property type="match status" value="1"/>
</dbReference>
<dbReference type="CDD" id="cd05930">
    <property type="entry name" value="A_NRPS"/>
    <property type="match status" value="1"/>
</dbReference>
<dbReference type="Gene3D" id="1.10.1200.10">
    <property type="entry name" value="ACP-like"/>
    <property type="match status" value="1"/>
</dbReference>
<dbReference type="FunFam" id="2.30.38.10:FF:000001">
    <property type="entry name" value="Non-ribosomal peptide synthetase PvdI"/>
    <property type="match status" value="1"/>
</dbReference>
<evidence type="ECO:0000259" key="3">
    <source>
        <dbReference type="PROSITE" id="PS50075"/>
    </source>
</evidence>
<dbReference type="Pfam" id="PF00975">
    <property type="entry name" value="Thioesterase"/>
    <property type="match status" value="1"/>
</dbReference>
<dbReference type="Pfam" id="PF13193">
    <property type="entry name" value="AMP-binding_C"/>
    <property type="match status" value="1"/>
</dbReference>
<dbReference type="GO" id="GO:0043041">
    <property type="term" value="P:amino acid activation for nonribosomal peptide biosynthetic process"/>
    <property type="evidence" value="ECO:0007669"/>
    <property type="project" value="TreeGrafter"/>
</dbReference>
<dbReference type="EMBL" id="JABAIM010000003">
    <property type="protein sequence ID" value="NLR76425.1"/>
    <property type="molecule type" value="Genomic_DNA"/>
</dbReference>
<name>A0A847SBZ7_9NEIS</name>
<dbReference type="InterPro" id="IPR023213">
    <property type="entry name" value="CAT-like_dom_sf"/>
</dbReference>
<dbReference type="SUPFAM" id="SSF47336">
    <property type="entry name" value="ACP-like"/>
    <property type="match status" value="1"/>
</dbReference>
<dbReference type="Pfam" id="PF00668">
    <property type="entry name" value="Condensation"/>
    <property type="match status" value="1"/>
</dbReference>
<dbReference type="SUPFAM" id="SSF56801">
    <property type="entry name" value="Acetyl-CoA synthetase-like"/>
    <property type="match status" value="1"/>
</dbReference>
<feature type="domain" description="Carrier" evidence="3">
    <location>
        <begin position="1036"/>
        <end position="1111"/>
    </location>
</feature>
<comment type="caution">
    <text evidence="4">The sequence shown here is derived from an EMBL/GenBank/DDBJ whole genome shotgun (WGS) entry which is preliminary data.</text>
</comment>
<dbReference type="InterPro" id="IPR045851">
    <property type="entry name" value="AMP-bd_C_sf"/>
</dbReference>
<dbReference type="GO" id="GO:0003824">
    <property type="term" value="F:catalytic activity"/>
    <property type="evidence" value="ECO:0007669"/>
    <property type="project" value="InterPro"/>
</dbReference>
<dbReference type="InterPro" id="IPR036736">
    <property type="entry name" value="ACP-like_sf"/>
</dbReference>
<dbReference type="PROSITE" id="PS50075">
    <property type="entry name" value="CARRIER"/>
    <property type="match status" value="1"/>
</dbReference>
<dbReference type="InterPro" id="IPR025110">
    <property type="entry name" value="AMP-bd_C"/>
</dbReference>
<dbReference type="SMART" id="SM00824">
    <property type="entry name" value="PKS_TE"/>
    <property type="match status" value="1"/>
</dbReference>
<dbReference type="InterPro" id="IPR009081">
    <property type="entry name" value="PP-bd_ACP"/>
</dbReference>
<dbReference type="InterPro" id="IPR010071">
    <property type="entry name" value="AA_adenyl_dom"/>
</dbReference>
<accession>A0A847SBZ7</accession>
<dbReference type="Gene3D" id="2.30.38.10">
    <property type="entry name" value="Luciferase, Domain 3"/>
    <property type="match status" value="1"/>
</dbReference>
<gene>
    <name evidence="4" type="ORF">HF682_14755</name>
</gene>
<dbReference type="SUPFAM" id="SSF53474">
    <property type="entry name" value="alpha/beta-Hydrolases"/>
    <property type="match status" value="1"/>
</dbReference>
<dbReference type="InterPro" id="IPR041464">
    <property type="entry name" value="TubC_N"/>
</dbReference>
<dbReference type="PANTHER" id="PTHR45527:SF1">
    <property type="entry name" value="FATTY ACID SYNTHASE"/>
    <property type="match status" value="1"/>
</dbReference>
<dbReference type="PROSITE" id="PS00455">
    <property type="entry name" value="AMP_BINDING"/>
    <property type="match status" value="1"/>
</dbReference>
<dbReference type="Gene3D" id="1.10.10.1830">
    <property type="entry name" value="Non-ribosomal peptide synthase, adenylation domain"/>
    <property type="match status" value="1"/>
</dbReference>
<dbReference type="InterPro" id="IPR044894">
    <property type="entry name" value="TubC_N_sf"/>
</dbReference>
<evidence type="ECO:0000256" key="2">
    <source>
        <dbReference type="ARBA" id="ARBA00022553"/>
    </source>
</evidence>
<dbReference type="Pfam" id="PF18563">
    <property type="entry name" value="TubC_N"/>
    <property type="match status" value="1"/>
</dbReference>
<proteinExistence type="predicted"/>
<dbReference type="Pfam" id="PF00501">
    <property type="entry name" value="AMP-binding"/>
    <property type="match status" value="1"/>
</dbReference>
<evidence type="ECO:0000256" key="1">
    <source>
        <dbReference type="ARBA" id="ARBA00022450"/>
    </source>
</evidence>
<evidence type="ECO:0000313" key="5">
    <source>
        <dbReference type="Proteomes" id="UP000587991"/>
    </source>
</evidence>
<dbReference type="Proteomes" id="UP000587991">
    <property type="component" value="Unassembled WGS sequence"/>
</dbReference>
<dbReference type="Gene3D" id="3.30.300.30">
    <property type="match status" value="1"/>
</dbReference>
<dbReference type="GO" id="GO:0031177">
    <property type="term" value="F:phosphopantetheine binding"/>
    <property type="evidence" value="ECO:0007669"/>
    <property type="project" value="TreeGrafter"/>
</dbReference>
<dbReference type="GO" id="GO:0005829">
    <property type="term" value="C:cytosol"/>
    <property type="evidence" value="ECO:0007669"/>
    <property type="project" value="TreeGrafter"/>
</dbReference>
<dbReference type="InterPro" id="IPR000873">
    <property type="entry name" value="AMP-dep_synth/lig_dom"/>
</dbReference>
<dbReference type="InterPro" id="IPR020802">
    <property type="entry name" value="TesA-like"/>
</dbReference>
<dbReference type="Pfam" id="PF00550">
    <property type="entry name" value="PP-binding"/>
    <property type="match status" value="1"/>
</dbReference>
<dbReference type="GO" id="GO:0044550">
    <property type="term" value="P:secondary metabolite biosynthetic process"/>
    <property type="evidence" value="ECO:0007669"/>
    <property type="project" value="TreeGrafter"/>
</dbReference>
<dbReference type="Gene3D" id="3.30.559.10">
    <property type="entry name" value="Chloramphenicol acetyltransferase-like domain"/>
    <property type="match status" value="1"/>
</dbReference>
<dbReference type="InterPro" id="IPR001242">
    <property type="entry name" value="Condensation_dom"/>
</dbReference>
<dbReference type="Gene3D" id="3.30.559.30">
    <property type="entry name" value="Nonribosomal peptide synthetase, condensation domain"/>
    <property type="match status" value="1"/>
</dbReference>
<keyword evidence="1" id="KW-0596">Phosphopantetheine</keyword>
<evidence type="ECO:0000313" key="4">
    <source>
        <dbReference type="EMBL" id="NLR76425.1"/>
    </source>
</evidence>
<dbReference type="InterPro" id="IPR029058">
    <property type="entry name" value="AB_hydrolase_fold"/>
</dbReference>
<dbReference type="RefSeq" id="WP_168878077.1">
    <property type="nucleotide sequence ID" value="NZ_JABAIM010000003.1"/>
</dbReference>
<dbReference type="Gene3D" id="3.40.50.980">
    <property type="match status" value="2"/>
</dbReference>
<dbReference type="InterPro" id="IPR001031">
    <property type="entry name" value="Thioesterase"/>
</dbReference>
<keyword evidence="2" id="KW-0597">Phosphoprotein</keyword>
<keyword evidence="5" id="KW-1185">Reference proteome</keyword>